<accession>A0A7G8PA48</accession>
<protein>
    <submittedName>
        <fullName evidence="1">Uncharacterized protein</fullName>
    </submittedName>
</protein>
<name>A0A7G8PA48_9MYCO</name>
<evidence type="ECO:0000313" key="1">
    <source>
        <dbReference type="EMBL" id="QNJ91214.1"/>
    </source>
</evidence>
<evidence type="ECO:0000313" key="2">
    <source>
        <dbReference type="Proteomes" id="UP000515498"/>
    </source>
</evidence>
<dbReference type="KEGG" id="mflu:HZU40_23770"/>
<gene>
    <name evidence="1" type="ORF">HZU40_23770</name>
</gene>
<dbReference type="AlphaFoldDB" id="A0A7G8PA48"/>
<sequence length="292" mass="31351">MNGGNRPAGIPATAHGLWDEGVQDTQVRAGDLWILSWDGEFVGLALIAAAKDEYVLAWPVTLPDEVSFAPGLIIEESPLGVPVTLWATRETGIGNYLLDRNLGQLLPPDRIRPLSFALDDDDDPGLPFAAGSARDSENADADRLMIEHWTELCFNTGGAEEGLFLDSAKVQHAGGTSRLIAQVLGLGLPELRSVMIGVVPINAEQLAAVGELLGVEGESLAGADPLADVVIDIARPRYKHLIVERTLETGHPEADIRRFARREYALAARNDGDALRETKLRDAISRAGRDAG</sequence>
<proteinExistence type="predicted"/>
<organism evidence="1 2">
    <name type="scientific">Mycolicibacterium fluoranthenivorans</name>
    <dbReference type="NCBI Taxonomy" id="258505"/>
    <lineage>
        <taxon>Bacteria</taxon>
        <taxon>Bacillati</taxon>
        <taxon>Actinomycetota</taxon>
        <taxon>Actinomycetes</taxon>
        <taxon>Mycobacteriales</taxon>
        <taxon>Mycobacteriaceae</taxon>
        <taxon>Mycolicibacterium</taxon>
    </lineage>
</organism>
<dbReference type="EMBL" id="CP059894">
    <property type="protein sequence ID" value="QNJ91214.1"/>
    <property type="molecule type" value="Genomic_DNA"/>
</dbReference>
<reference evidence="1 2" key="1">
    <citation type="submission" date="2020-07" db="EMBL/GenBank/DDBJ databases">
        <title>Draft genome sequence of four isobutane-metabolizing strains capable of cometabolically degrading diverse ether contaminants.</title>
        <authorList>
            <person name="Chen W."/>
            <person name="Faulkner N."/>
            <person name="Smith C."/>
            <person name="Hyman M."/>
        </authorList>
    </citation>
    <scope>NUCLEOTIDE SEQUENCE [LARGE SCALE GENOMIC DNA]</scope>
    <source>
        <strain evidence="1 2">2A</strain>
    </source>
</reference>
<dbReference type="Proteomes" id="UP000515498">
    <property type="component" value="Chromosome"/>
</dbReference>